<dbReference type="Pfam" id="PF02492">
    <property type="entry name" value="cobW"/>
    <property type="match status" value="1"/>
</dbReference>
<dbReference type="SUPFAM" id="SSF52540">
    <property type="entry name" value="P-loop containing nucleoside triphosphate hydrolases"/>
    <property type="match status" value="1"/>
</dbReference>
<keyword evidence="3" id="KW-0143">Chaperone</keyword>
<evidence type="ECO:0000256" key="2">
    <source>
        <dbReference type="ARBA" id="ARBA00022801"/>
    </source>
</evidence>
<evidence type="ECO:0000313" key="9">
    <source>
        <dbReference type="Proteomes" id="UP000076825"/>
    </source>
</evidence>
<dbReference type="InterPro" id="IPR036627">
    <property type="entry name" value="CobW-likC_sf"/>
</dbReference>
<dbReference type="CDD" id="cd03112">
    <property type="entry name" value="CobW-like"/>
    <property type="match status" value="1"/>
</dbReference>
<accession>A0A157SUM9</accession>
<dbReference type="InterPro" id="IPR003495">
    <property type="entry name" value="CobW/HypB/UreG_nucleotide-bd"/>
</dbReference>
<dbReference type="Gene3D" id="3.30.1220.10">
    <property type="entry name" value="CobW-like, C-terminal domain"/>
    <property type="match status" value="1"/>
</dbReference>
<dbReference type="GO" id="GO:0016787">
    <property type="term" value="F:hydrolase activity"/>
    <property type="evidence" value="ECO:0007669"/>
    <property type="project" value="UniProtKB-KW"/>
</dbReference>
<dbReference type="Gene3D" id="3.40.50.300">
    <property type="entry name" value="P-loop containing nucleotide triphosphate hydrolases"/>
    <property type="match status" value="1"/>
</dbReference>
<dbReference type="PANTHER" id="PTHR13748">
    <property type="entry name" value="COBW-RELATED"/>
    <property type="match status" value="1"/>
</dbReference>
<dbReference type="STRING" id="123899.SAMEA3906487_04088"/>
<feature type="domain" description="CobW C-terminal" evidence="7">
    <location>
        <begin position="256"/>
        <end position="350"/>
    </location>
</feature>
<dbReference type="SMART" id="SM00833">
    <property type="entry name" value="CobW_C"/>
    <property type="match status" value="1"/>
</dbReference>
<protein>
    <submittedName>
        <fullName evidence="8">Uncharacterized GTP-binding protein YjiA</fullName>
    </submittedName>
</protein>
<organism evidence="8 9">
    <name type="scientific">Bordetella trematum</name>
    <dbReference type="NCBI Taxonomy" id="123899"/>
    <lineage>
        <taxon>Bacteria</taxon>
        <taxon>Pseudomonadati</taxon>
        <taxon>Pseudomonadota</taxon>
        <taxon>Betaproteobacteria</taxon>
        <taxon>Burkholderiales</taxon>
        <taxon>Alcaligenaceae</taxon>
        <taxon>Bordetella</taxon>
    </lineage>
</organism>
<dbReference type="Proteomes" id="UP000076825">
    <property type="component" value="Chromosome 1"/>
</dbReference>
<evidence type="ECO:0000256" key="6">
    <source>
        <dbReference type="ARBA" id="ARBA00049117"/>
    </source>
</evidence>
<dbReference type="eggNOG" id="COG0523">
    <property type="taxonomic scope" value="Bacteria"/>
</dbReference>
<name>A0A157SUM9_9BORD</name>
<dbReference type="EMBL" id="LT546645">
    <property type="protein sequence ID" value="SAI74172.1"/>
    <property type="molecule type" value="Genomic_DNA"/>
</dbReference>
<comment type="similarity">
    <text evidence="4">Belongs to the SIMIBI class G3E GTPase family. ZNG1 subfamily.</text>
</comment>
<dbReference type="Pfam" id="PF07683">
    <property type="entry name" value="CobW_C"/>
    <property type="match status" value="1"/>
</dbReference>
<dbReference type="GO" id="GO:0000166">
    <property type="term" value="F:nucleotide binding"/>
    <property type="evidence" value="ECO:0007669"/>
    <property type="project" value="UniProtKB-KW"/>
</dbReference>
<evidence type="ECO:0000256" key="4">
    <source>
        <dbReference type="ARBA" id="ARBA00034320"/>
    </source>
</evidence>
<reference evidence="8 9" key="1">
    <citation type="submission" date="2016-04" db="EMBL/GenBank/DDBJ databases">
        <authorList>
            <consortium name="Pathogen Informatics"/>
        </authorList>
    </citation>
    <scope>NUCLEOTIDE SEQUENCE [LARGE SCALE GENOMIC DNA]</scope>
    <source>
        <strain evidence="8 9">H044680328</strain>
    </source>
</reference>
<evidence type="ECO:0000256" key="3">
    <source>
        <dbReference type="ARBA" id="ARBA00023186"/>
    </source>
</evidence>
<evidence type="ECO:0000313" key="8">
    <source>
        <dbReference type="EMBL" id="SAI74172.1"/>
    </source>
</evidence>
<sequence length="353" mass="37328">MVDVTKTDVLADRRIGVTVLTGFLGSGKTTLLNRWLRASGAMRLSTPADTLVIVNELGEVGVDHALIRHVDGRVVLVAGGCICCSVAGSLVDTLREMFLLALQRRIRPFRRVIIETTGIASPAPVLFTLRHDAFLAERYVYQGAVALADAQHLPVQLRAGGGVAQAAAQQIALADLVLVSKADLVSAQQREQVCRQVEALQPGVPVHVLAEGVPLPAALTGETLRKQREASAPLGRWLSAYAPSAPGAAGLAHAGVVQLALALPATLRRGRFLSGMHELQASLGEALLRVKGVVAFEGESLPCVVHGVHRQLYPLQTLDAWPPGERASCLVLIVWGMGVDALRVAAARALALS</sequence>
<dbReference type="InterPro" id="IPR027417">
    <property type="entry name" value="P-loop_NTPase"/>
</dbReference>
<dbReference type="AlphaFoldDB" id="A0A157SUM9"/>
<dbReference type="PANTHER" id="PTHR13748:SF62">
    <property type="entry name" value="COBW DOMAIN-CONTAINING PROTEIN"/>
    <property type="match status" value="1"/>
</dbReference>
<dbReference type="PATRIC" id="fig|123899.6.peg.4087"/>
<dbReference type="InterPro" id="IPR011629">
    <property type="entry name" value="CobW-like_C"/>
</dbReference>
<keyword evidence="9" id="KW-1185">Reference proteome</keyword>
<comment type="catalytic activity">
    <reaction evidence="6">
        <text>GTP + H2O = GDP + phosphate + H(+)</text>
        <dbReference type="Rhea" id="RHEA:19669"/>
        <dbReference type="ChEBI" id="CHEBI:15377"/>
        <dbReference type="ChEBI" id="CHEBI:15378"/>
        <dbReference type="ChEBI" id="CHEBI:37565"/>
        <dbReference type="ChEBI" id="CHEBI:43474"/>
        <dbReference type="ChEBI" id="CHEBI:58189"/>
    </reaction>
    <physiologicalReaction direction="left-to-right" evidence="6">
        <dbReference type="Rhea" id="RHEA:19670"/>
    </physiologicalReaction>
</comment>
<evidence type="ECO:0000256" key="5">
    <source>
        <dbReference type="ARBA" id="ARBA00045658"/>
    </source>
</evidence>
<dbReference type="SUPFAM" id="SSF90002">
    <property type="entry name" value="Hypothetical protein YjiA, C-terminal domain"/>
    <property type="match status" value="1"/>
</dbReference>
<evidence type="ECO:0000259" key="7">
    <source>
        <dbReference type="SMART" id="SM00833"/>
    </source>
</evidence>
<keyword evidence="1" id="KW-0547">Nucleotide-binding</keyword>
<dbReference type="KEGG" id="btrm:SAMEA390648704088"/>
<evidence type="ECO:0000256" key="1">
    <source>
        <dbReference type="ARBA" id="ARBA00022741"/>
    </source>
</evidence>
<comment type="function">
    <text evidence="5">Zinc chaperone that directly transfers zinc cofactor to target proteins, thereby activating them. Zinc is transferred from the CXCC motif in the GTPase domain to the zinc binding site in target proteins in a process requiring GTP hydrolysis.</text>
</comment>
<proteinExistence type="inferred from homology"/>
<keyword evidence="2" id="KW-0378">Hydrolase</keyword>
<dbReference type="InterPro" id="IPR051316">
    <property type="entry name" value="Zinc-reg_GTPase_activator"/>
</dbReference>
<dbReference type="GO" id="GO:0005737">
    <property type="term" value="C:cytoplasm"/>
    <property type="evidence" value="ECO:0007669"/>
    <property type="project" value="TreeGrafter"/>
</dbReference>
<gene>
    <name evidence="8" type="primary">yjiA_2</name>
    <name evidence="8" type="ORF">SAMEA3906487_04088</name>
</gene>